<dbReference type="EMBL" id="LXQA011108238">
    <property type="protein sequence ID" value="MCI85144.1"/>
    <property type="molecule type" value="Genomic_DNA"/>
</dbReference>
<accession>A0A392VA26</accession>
<feature type="non-terminal residue" evidence="2">
    <location>
        <position position="64"/>
    </location>
</feature>
<comment type="caution">
    <text evidence="2">The sequence shown here is derived from an EMBL/GenBank/DDBJ whole genome shotgun (WGS) entry which is preliminary data.</text>
</comment>
<feature type="compositionally biased region" description="Pro residues" evidence="1">
    <location>
        <begin position="47"/>
        <end position="57"/>
    </location>
</feature>
<sequence>MFSFFLIVTGRNLSSSPPSPDVNNYDAPTVQPTLPPPPLNVNFDAPPVQPTLPPPSPTVFHDII</sequence>
<evidence type="ECO:0000313" key="3">
    <source>
        <dbReference type="Proteomes" id="UP000265520"/>
    </source>
</evidence>
<proteinExistence type="predicted"/>
<dbReference type="Proteomes" id="UP000265520">
    <property type="component" value="Unassembled WGS sequence"/>
</dbReference>
<reference evidence="2 3" key="1">
    <citation type="journal article" date="2018" name="Front. Plant Sci.">
        <title>Red Clover (Trifolium pratense) and Zigzag Clover (T. medium) - A Picture of Genomic Similarities and Differences.</title>
        <authorList>
            <person name="Dluhosova J."/>
            <person name="Istvanek J."/>
            <person name="Nedelnik J."/>
            <person name="Repkova J."/>
        </authorList>
    </citation>
    <scope>NUCLEOTIDE SEQUENCE [LARGE SCALE GENOMIC DNA]</scope>
    <source>
        <strain evidence="3">cv. 10/8</strain>
        <tissue evidence="2">Leaf</tissue>
    </source>
</reference>
<name>A0A392VA26_9FABA</name>
<keyword evidence="3" id="KW-1185">Reference proteome</keyword>
<evidence type="ECO:0000313" key="2">
    <source>
        <dbReference type="EMBL" id="MCI85144.1"/>
    </source>
</evidence>
<protein>
    <submittedName>
        <fullName evidence="2">Uncharacterized protein</fullName>
    </submittedName>
</protein>
<dbReference type="AlphaFoldDB" id="A0A392VA26"/>
<feature type="region of interest" description="Disordered" evidence="1">
    <location>
        <begin position="10"/>
        <end position="64"/>
    </location>
</feature>
<evidence type="ECO:0000256" key="1">
    <source>
        <dbReference type="SAM" id="MobiDB-lite"/>
    </source>
</evidence>
<organism evidence="2 3">
    <name type="scientific">Trifolium medium</name>
    <dbReference type="NCBI Taxonomy" id="97028"/>
    <lineage>
        <taxon>Eukaryota</taxon>
        <taxon>Viridiplantae</taxon>
        <taxon>Streptophyta</taxon>
        <taxon>Embryophyta</taxon>
        <taxon>Tracheophyta</taxon>
        <taxon>Spermatophyta</taxon>
        <taxon>Magnoliopsida</taxon>
        <taxon>eudicotyledons</taxon>
        <taxon>Gunneridae</taxon>
        <taxon>Pentapetalae</taxon>
        <taxon>rosids</taxon>
        <taxon>fabids</taxon>
        <taxon>Fabales</taxon>
        <taxon>Fabaceae</taxon>
        <taxon>Papilionoideae</taxon>
        <taxon>50 kb inversion clade</taxon>
        <taxon>NPAAA clade</taxon>
        <taxon>Hologalegina</taxon>
        <taxon>IRL clade</taxon>
        <taxon>Trifolieae</taxon>
        <taxon>Trifolium</taxon>
    </lineage>
</organism>